<protein>
    <recommendedName>
        <fullName evidence="3">Sporulation protein</fullName>
    </recommendedName>
</protein>
<evidence type="ECO:0000313" key="1">
    <source>
        <dbReference type="EMBL" id="MFC7371556.1"/>
    </source>
</evidence>
<gene>
    <name evidence="1" type="ORF">ACFQPF_07695</name>
</gene>
<name>A0ABW2NMA9_9BACL</name>
<dbReference type="RefSeq" id="WP_379748230.1">
    <property type="nucleotide sequence ID" value="NZ_JBHTCP010000013.1"/>
</dbReference>
<keyword evidence="2" id="KW-1185">Reference proteome</keyword>
<proteinExistence type="predicted"/>
<comment type="caution">
    <text evidence="1">The sequence shown here is derived from an EMBL/GenBank/DDBJ whole genome shotgun (WGS) entry which is preliminary data.</text>
</comment>
<sequence>MRKVIFSLSAAVILLGACSSPVKPPEASGKIEPAAYEDKKDIRDTLFGHGIVNYHVTKNEPRINYSTDTNMNPHDYRTMNTTRFDISDDQDYIRRVVKNRTGIEPQMVSINGNFAHIHVNVPSNTSKKERSKIRRNVINAVQTAVPRYNYSLKID</sequence>
<evidence type="ECO:0000313" key="2">
    <source>
        <dbReference type="Proteomes" id="UP001596549"/>
    </source>
</evidence>
<accession>A0ABW2NMA9</accession>
<dbReference type="EMBL" id="JBHTCP010000013">
    <property type="protein sequence ID" value="MFC7371556.1"/>
    <property type="molecule type" value="Genomic_DNA"/>
</dbReference>
<reference evidence="2" key="1">
    <citation type="journal article" date="2019" name="Int. J. Syst. Evol. Microbiol.">
        <title>The Global Catalogue of Microorganisms (GCM) 10K type strain sequencing project: providing services to taxonomists for standard genome sequencing and annotation.</title>
        <authorList>
            <consortium name="The Broad Institute Genomics Platform"/>
            <consortium name="The Broad Institute Genome Sequencing Center for Infectious Disease"/>
            <person name="Wu L."/>
            <person name="Ma J."/>
        </authorList>
    </citation>
    <scope>NUCLEOTIDE SEQUENCE [LARGE SCALE GENOMIC DNA]</scope>
    <source>
        <strain evidence="2">NBRC 106396</strain>
    </source>
</reference>
<organism evidence="1 2">
    <name type="scientific">Fictibacillus iocasae</name>
    <dbReference type="NCBI Taxonomy" id="2715437"/>
    <lineage>
        <taxon>Bacteria</taxon>
        <taxon>Bacillati</taxon>
        <taxon>Bacillota</taxon>
        <taxon>Bacilli</taxon>
        <taxon>Bacillales</taxon>
        <taxon>Fictibacillaceae</taxon>
        <taxon>Fictibacillus</taxon>
    </lineage>
</organism>
<dbReference type="Proteomes" id="UP001596549">
    <property type="component" value="Unassembled WGS sequence"/>
</dbReference>
<evidence type="ECO:0008006" key="3">
    <source>
        <dbReference type="Google" id="ProtNLM"/>
    </source>
</evidence>
<dbReference type="PROSITE" id="PS51257">
    <property type="entry name" value="PROKAR_LIPOPROTEIN"/>
    <property type="match status" value="1"/>
</dbReference>